<dbReference type="PROSITE" id="PS51318">
    <property type="entry name" value="TAT"/>
    <property type="match status" value="1"/>
</dbReference>
<reference evidence="3" key="1">
    <citation type="submission" date="2019-01" db="EMBL/GenBank/DDBJ databases">
        <title>Complete genome of Halorubrum ezzemoulense strain FB21.</title>
        <authorList>
            <person name="Feng Y."/>
            <person name="Louyakis A.S."/>
            <person name="Papke R.T."/>
            <person name="Gogarten J.P."/>
        </authorList>
    </citation>
    <scope>NUCLEOTIDE SEQUENCE [LARGE SCALE GENOMIC DNA]</scope>
    <source>
        <strain evidence="3">Fb21</strain>
        <plasmid evidence="3">megaPlasmid</plasmid>
    </source>
</reference>
<name>A0A481RKN1_HALEZ</name>
<feature type="region of interest" description="Disordered" evidence="1">
    <location>
        <begin position="137"/>
        <end position="159"/>
    </location>
</feature>
<evidence type="ECO:0000256" key="1">
    <source>
        <dbReference type="SAM" id="MobiDB-lite"/>
    </source>
</evidence>
<gene>
    <name evidence="2" type="ORF">EO776_17950</name>
</gene>
<proteinExistence type="predicted"/>
<dbReference type="Proteomes" id="UP000293073">
    <property type="component" value="Plasmid megaplasmid"/>
</dbReference>
<dbReference type="GeneID" id="301361732"/>
<organism evidence="2 3">
    <name type="scientific">Halorubrum ezzemoulense</name>
    <name type="common">Halorubrum chaoviator</name>
    <dbReference type="NCBI Taxonomy" id="337243"/>
    <lineage>
        <taxon>Archaea</taxon>
        <taxon>Methanobacteriati</taxon>
        <taxon>Methanobacteriota</taxon>
        <taxon>Stenosarchaea group</taxon>
        <taxon>Halobacteria</taxon>
        <taxon>Halobacteriales</taxon>
        <taxon>Haloferacaceae</taxon>
        <taxon>Halorubrum</taxon>
    </lineage>
</organism>
<dbReference type="InterPro" id="IPR006311">
    <property type="entry name" value="TAT_signal"/>
</dbReference>
<evidence type="ECO:0000313" key="2">
    <source>
        <dbReference type="EMBL" id="QAY21811.1"/>
    </source>
</evidence>
<evidence type="ECO:0000313" key="3">
    <source>
        <dbReference type="Proteomes" id="UP000293073"/>
    </source>
</evidence>
<dbReference type="RefSeq" id="WP_129452628.1">
    <property type="nucleotide sequence ID" value="NZ_CP034941.1"/>
</dbReference>
<accession>A0A481RKN1</accession>
<geneLocation type="plasmid" evidence="3">
    <name>megaPlasmid</name>
</geneLocation>
<keyword evidence="2" id="KW-0614">Plasmid</keyword>
<dbReference type="EMBL" id="CP034941">
    <property type="protein sequence ID" value="QAY21811.1"/>
    <property type="molecule type" value="Genomic_DNA"/>
</dbReference>
<protein>
    <submittedName>
        <fullName evidence="2">Uncharacterized protein</fullName>
    </submittedName>
</protein>
<feature type="compositionally biased region" description="Basic and acidic residues" evidence="1">
    <location>
        <begin position="146"/>
        <end position="159"/>
    </location>
</feature>
<sequence length="271" mass="28128">MPFTRRQLVAGIGAGALAVGGLSLSQPSPRFSAYTYAAESADTDDRRLRVAWYETYNGALVGGTTGDGNETDADTVLNPDQSPGYVEEATFVTDISGPVISIGNVLSGDTGTLVVGLEVVTTEPSEPLDIWAAGSITSTDENGINEPERTDGDSTLDRGELGDDAVVEIWLDGSPLRGCNGVKNFEESLESPLVARSSFTDAFAPTTGIGSPDGTLALECLDPGSLRCVALRWELPPNIGNRSQGDALGFKFAFAGGPCGGDSPFRVGGSE</sequence>
<dbReference type="KEGG" id="hezz:EO776_17950"/>
<dbReference type="AlphaFoldDB" id="A0A481RKN1"/>